<evidence type="ECO:0000256" key="1">
    <source>
        <dbReference type="ARBA" id="ARBA00022723"/>
    </source>
</evidence>
<dbReference type="GO" id="GO:0006556">
    <property type="term" value="P:S-adenosylmethionine biosynthetic process"/>
    <property type="evidence" value="ECO:0007669"/>
    <property type="project" value="InterPro"/>
</dbReference>
<dbReference type="InterPro" id="IPR022636">
    <property type="entry name" value="S-AdoMet_synthetase_sfam"/>
</dbReference>
<dbReference type="Gene3D" id="3.30.300.10">
    <property type="match status" value="1"/>
</dbReference>
<proteinExistence type="predicted"/>
<dbReference type="AlphaFoldDB" id="A0A4D4J9R0"/>
<keyword evidence="1" id="KW-0479">Metal-binding</keyword>
<feature type="region of interest" description="Disordered" evidence="2">
    <location>
        <begin position="1"/>
        <end position="27"/>
    </location>
</feature>
<dbReference type="SUPFAM" id="SSF55973">
    <property type="entry name" value="S-adenosylmethionine synthetase"/>
    <property type="match status" value="1"/>
</dbReference>
<evidence type="ECO:0000313" key="3">
    <source>
        <dbReference type="EMBL" id="GDY33555.1"/>
    </source>
</evidence>
<evidence type="ECO:0000256" key="2">
    <source>
        <dbReference type="SAM" id="MobiDB-lite"/>
    </source>
</evidence>
<name>A0A4D4J9R0_9PSEU</name>
<accession>A0A4D4J9R0</accession>
<reference evidence="4" key="1">
    <citation type="submission" date="2019-04" db="EMBL/GenBank/DDBJ databases">
        <title>Draft genome sequence of Pseudonocardiaceae bacterium SL3-2-4.</title>
        <authorList>
            <person name="Ningsih F."/>
            <person name="Yokota A."/>
            <person name="Sakai Y."/>
            <person name="Nanatani K."/>
            <person name="Yabe S."/>
            <person name="Oetari A."/>
            <person name="Sjamsuridzal W."/>
        </authorList>
    </citation>
    <scope>NUCLEOTIDE SEQUENCE [LARGE SCALE GENOMIC DNA]</scope>
    <source>
        <strain evidence="4">SL3-2-4</strain>
    </source>
</reference>
<evidence type="ECO:0000313" key="4">
    <source>
        <dbReference type="Proteomes" id="UP000298860"/>
    </source>
</evidence>
<comment type="caution">
    <text evidence="3">The sequence shown here is derived from an EMBL/GenBank/DDBJ whole genome shotgun (WGS) entry which is preliminary data.</text>
</comment>
<dbReference type="GO" id="GO:0046872">
    <property type="term" value="F:metal ion binding"/>
    <property type="evidence" value="ECO:0007669"/>
    <property type="project" value="UniProtKB-KW"/>
</dbReference>
<evidence type="ECO:0008006" key="5">
    <source>
        <dbReference type="Google" id="ProtNLM"/>
    </source>
</evidence>
<organism evidence="3 4">
    <name type="scientific">Gandjariella thermophila</name>
    <dbReference type="NCBI Taxonomy" id="1931992"/>
    <lineage>
        <taxon>Bacteria</taxon>
        <taxon>Bacillati</taxon>
        <taxon>Actinomycetota</taxon>
        <taxon>Actinomycetes</taxon>
        <taxon>Pseudonocardiales</taxon>
        <taxon>Pseudonocardiaceae</taxon>
        <taxon>Gandjariella</taxon>
    </lineage>
</organism>
<keyword evidence="4" id="KW-1185">Reference proteome</keyword>
<dbReference type="EMBL" id="BJFL01000046">
    <property type="protein sequence ID" value="GDY33555.1"/>
    <property type="molecule type" value="Genomic_DNA"/>
</dbReference>
<sequence length="54" mass="6202">MPSATRSWTPCWRRTREPSKVDRSAAYGHFGRTDVDLPWERTDRVDALRDAAGP</sequence>
<dbReference type="Proteomes" id="UP000298860">
    <property type="component" value="Unassembled WGS sequence"/>
</dbReference>
<feature type="compositionally biased region" description="Basic and acidic residues" evidence="2">
    <location>
        <begin position="14"/>
        <end position="23"/>
    </location>
</feature>
<dbReference type="GO" id="GO:0004478">
    <property type="term" value="F:methionine adenosyltransferase activity"/>
    <property type="evidence" value="ECO:0007669"/>
    <property type="project" value="InterPro"/>
</dbReference>
<gene>
    <name evidence="3" type="ORF">GTS_51880</name>
</gene>
<protein>
    <recommendedName>
        <fullName evidence="5">S-adenosylmethionine synthetase C-terminal domain-containing protein</fullName>
    </recommendedName>
</protein>